<feature type="domain" description="NADH:flavin oxidoreductase/NADH oxidase N-terminal" evidence="1">
    <location>
        <begin position="6"/>
        <end position="340"/>
    </location>
</feature>
<keyword evidence="3" id="KW-1185">Reference proteome</keyword>
<proteinExistence type="predicted"/>
<dbReference type="SUPFAM" id="SSF51395">
    <property type="entry name" value="FMN-linked oxidoreductases"/>
    <property type="match status" value="1"/>
</dbReference>
<dbReference type="OrthoDB" id="276546at2759"/>
<dbReference type="Proteomes" id="UP000054007">
    <property type="component" value="Unassembled WGS sequence"/>
</dbReference>
<evidence type="ECO:0000259" key="1">
    <source>
        <dbReference type="Pfam" id="PF00724"/>
    </source>
</evidence>
<dbReference type="STRING" id="1314674.A0A0D7BRP4"/>
<accession>A0A0D7BRP4</accession>
<dbReference type="Pfam" id="PF00724">
    <property type="entry name" value="Oxidored_FMN"/>
    <property type="match status" value="1"/>
</dbReference>
<dbReference type="PANTHER" id="PTHR22893:SF91">
    <property type="entry name" value="NADPH DEHYDROGENASE 2-RELATED"/>
    <property type="match status" value="1"/>
</dbReference>
<dbReference type="InterPro" id="IPR001155">
    <property type="entry name" value="OxRdtase_FMN_N"/>
</dbReference>
<dbReference type="EMBL" id="KN880439">
    <property type="protein sequence ID" value="KIY72910.1"/>
    <property type="molecule type" value="Genomic_DNA"/>
</dbReference>
<dbReference type="FunFam" id="3.20.20.70:FF:000138">
    <property type="entry name" value="NADPH dehydrogenase 1"/>
    <property type="match status" value="1"/>
</dbReference>
<dbReference type="PANTHER" id="PTHR22893">
    <property type="entry name" value="NADH OXIDOREDUCTASE-RELATED"/>
    <property type="match status" value="1"/>
</dbReference>
<dbReference type="InterPro" id="IPR013785">
    <property type="entry name" value="Aldolase_TIM"/>
</dbReference>
<reference evidence="2 3" key="1">
    <citation type="journal article" date="2015" name="Fungal Genet. Biol.">
        <title>Evolution of novel wood decay mechanisms in Agaricales revealed by the genome sequences of Fistulina hepatica and Cylindrobasidium torrendii.</title>
        <authorList>
            <person name="Floudas D."/>
            <person name="Held B.W."/>
            <person name="Riley R."/>
            <person name="Nagy L.G."/>
            <person name="Koehler G."/>
            <person name="Ransdell A.S."/>
            <person name="Younus H."/>
            <person name="Chow J."/>
            <person name="Chiniquy J."/>
            <person name="Lipzen A."/>
            <person name="Tritt A."/>
            <person name="Sun H."/>
            <person name="Haridas S."/>
            <person name="LaButti K."/>
            <person name="Ohm R.A."/>
            <person name="Kues U."/>
            <person name="Blanchette R.A."/>
            <person name="Grigoriev I.V."/>
            <person name="Minto R.E."/>
            <person name="Hibbett D.S."/>
        </authorList>
    </citation>
    <scope>NUCLEOTIDE SEQUENCE [LARGE SCALE GENOMIC DNA]</scope>
    <source>
        <strain evidence="2 3">FP15055 ss-10</strain>
    </source>
</reference>
<protein>
    <submittedName>
        <fullName evidence="2">FMN-linked oxidoreductase</fullName>
    </submittedName>
</protein>
<organism evidence="2 3">
    <name type="scientific">Cylindrobasidium torrendii FP15055 ss-10</name>
    <dbReference type="NCBI Taxonomy" id="1314674"/>
    <lineage>
        <taxon>Eukaryota</taxon>
        <taxon>Fungi</taxon>
        <taxon>Dikarya</taxon>
        <taxon>Basidiomycota</taxon>
        <taxon>Agaricomycotina</taxon>
        <taxon>Agaricomycetes</taxon>
        <taxon>Agaricomycetidae</taxon>
        <taxon>Agaricales</taxon>
        <taxon>Marasmiineae</taxon>
        <taxon>Physalacriaceae</taxon>
        <taxon>Cylindrobasidium</taxon>
    </lineage>
</organism>
<evidence type="ECO:0000313" key="2">
    <source>
        <dbReference type="EMBL" id="KIY72910.1"/>
    </source>
</evidence>
<dbReference type="GO" id="GO:0003959">
    <property type="term" value="F:NADPH dehydrogenase activity"/>
    <property type="evidence" value="ECO:0007669"/>
    <property type="project" value="TreeGrafter"/>
</dbReference>
<sequence>MTSTSKLFQPIRVGTMPLQHRVVLAPLTRFKATAEHVPHAPLVAEYYSQRAHTPGNLLITEATFIAPRAGGYKNVPGIWNEDQIHAWKEITDAVHAKGSFIYLQLWALGRAADPAVLKEEGDYPYVSASDIPMPGNPVNPRPLTVEEIKEYVGLYAQAARNAVKAGFDGVEIHGANGYILDQFSRECSNKRTDAYGGSIENRLRFPLEVIEAVSAAIGADRTGYRLSPWNAIQGMDTVDAVPVFTALVNAVKERYPKLAYLHIVEPRVLGLYDRKDGTPEGESNDFVRDLLKGTDIPLISAGGYTTESAVETADQKGDLIAFGRYYISNPDIAYRIKAGIAFTKYNRKTFYLPGNVSEGYTDYPFADAEKANL</sequence>
<name>A0A0D7BRP4_9AGAR</name>
<dbReference type="CDD" id="cd02933">
    <property type="entry name" value="OYE_like_FMN"/>
    <property type="match status" value="1"/>
</dbReference>
<dbReference type="InterPro" id="IPR045247">
    <property type="entry name" value="Oye-like"/>
</dbReference>
<dbReference type="GO" id="GO:0010181">
    <property type="term" value="F:FMN binding"/>
    <property type="evidence" value="ECO:0007669"/>
    <property type="project" value="InterPro"/>
</dbReference>
<evidence type="ECO:0000313" key="3">
    <source>
        <dbReference type="Proteomes" id="UP000054007"/>
    </source>
</evidence>
<dbReference type="Gene3D" id="3.20.20.70">
    <property type="entry name" value="Aldolase class I"/>
    <property type="match status" value="1"/>
</dbReference>
<dbReference type="AlphaFoldDB" id="A0A0D7BRP4"/>
<gene>
    <name evidence="2" type="ORF">CYLTODRAFT_387737</name>
</gene>